<gene>
    <name evidence="17" type="ORF">HYC85_008076</name>
</gene>
<dbReference type="GO" id="GO:0005524">
    <property type="term" value="F:ATP binding"/>
    <property type="evidence" value="ECO:0007669"/>
    <property type="project" value="UniProtKB-KW"/>
</dbReference>
<dbReference type="InterPro" id="IPR008271">
    <property type="entry name" value="Ser/Thr_kinase_AS"/>
</dbReference>
<sequence>MSWARVLGERDTKSDAEKLCCELIYATFARAEELSLERPDTTNDLTRAQEALLERGMQSFRSAIDAHAFELKKPRSSEEYEPSEIFAPGELGSQDFRGRLGDGTFVAIKVLAVELESMRGEREFISELSALSDIKHENLVKLRGCCVNGAERFLVYDYMENNSLSHTLLGGEQNRVNFGWARRRKVSLGVARGLTYLHEEVEPRIIHRDIKASNILLDQDFTPKVSDFGLSKLFGENASHISTRVAGTIGYLAPEYAISGRLTRKSDIYSFGVLLLEIVSGRSVVDFDLERGEQYLVDKAWEMYKANNLVALVDPVLNGDFPEEEAIRFLKVGLLCVQETSSLRPSMSRVVKILTNEIDITNIKISQPGLVADLMDVKIGGQRHSTRSFFSRGSTSMSTMSPRSSYV</sequence>
<keyword evidence="5" id="KW-0812">Transmembrane</keyword>
<comment type="subcellular location">
    <subcellularLocation>
        <location evidence="1">Membrane</location>
        <topology evidence="1">Single-pass membrane protein</topology>
    </subcellularLocation>
</comment>
<dbReference type="CDD" id="cd14066">
    <property type="entry name" value="STKc_IRAK"/>
    <property type="match status" value="1"/>
</dbReference>
<evidence type="ECO:0000256" key="5">
    <source>
        <dbReference type="ARBA" id="ARBA00022692"/>
    </source>
</evidence>
<evidence type="ECO:0000256" key="15">
    <source>
        <dbReference type="SAM" id="MobiDB-lite"/>
    </source>
</evidence>
<dbReference type="PROSITE" id="PS00108">
    <property type="entry name" value="PROTEIN_KINASE_ST"/>
    <property type="match status" value="1"/>
</dbReference>
<evidence type="ECO:0000313" key="17">
    <source>
        <dbReference type="EMBL" id="KAF5955220.1"/>
    </source>
</evidence>
<name>A0A7J7HQT5_CAMSI</name>
<keyword evidence="2" id="KW-0723">Serine/threonine-protein kinase</keyword>
<keyword evidence="13" id="KW-0675">Receptor</keyword>
<proteinExistence type="predicted"/>
<evidence type="ECO:0000256" key="11">
    <source>
        <dbReference type="ARBA" id="ARBA00022989"/>
    </source>
</evidence>
<dbReference type="AlphaFoldDB" id="A0A7J7HQT5"/>
<dbReference type="FunFam" id="1.10.510.10:FF:000044">
    <property type="entry name" value="Putative LRR receptor-like serine/threonine-protein kinase"/>
    <property type="match status" value="1"/>
</dbReference>
<evidence type="ECO:0000256" key="3">
    <source>
        <dbReference type="ARBA" id="ARBA00022553"/>
    </source>
</evidence>
<feature type="domain" description="Protein kinase" evidence="16">
    <location>
        <begin position="80"/>
        <end position="370"/>
    </location>
</feature>
<evidence type="ECO:0000313" key="18">
    <source>
        <dbReference type="Proteomes" id="UP000593564"/>
    </source>
</evidence>
<dbReference type="Proteomes" id="UP000593564">
    <property type="component" value="Unassembled WGS sequence"/>
</dbReference>
<dbReference type="InterPro" id="IPR000719">
    <property type="entry name" value="Prot_kinase_dom"/>
</dbReference>
<comment type="caution">
    <text evidence="17">The sequence shown here is derived from an EMBL/GenBank/DDBJ whole genome shotgun (WGS) entry which is preliminary data.</text>
</comment>
<dbReference type="PROSITE" id="PS50011">
    <property type="entry name" value="PROTEIN_KINASE_DOM"/>
    <property type="match status" value="1"/>
</dbReference>
<evidence type="ECO:0000259" key="16">
    <source>
        <dbReference type="PROSITE" id="PS50011"/>
    </source>
</evidence>
<protein>
    <recommendedName>
        <fullName evidence="16">Protein kinase domain-containing protein</fullName>
    </recommendedName>
</protein>
<evidence type="ECO:0000256" key="2">
    <source>
        <dbReference type="ARBA" id="ARBA00022527"/>
    </source>
</evidence>
<dbReference type="Pfam" id="PF00069">
    <property type="entry name" value="Pkinase"/>
    <property type="match status" value="1"/>
</dbReference>
<dbReference type="SMART" id="SM00220">
    <property type="entry name" value="S_TKc"/>
    <property type="match status" value="1"/>
</dbReference>
<accession>A0A7J7HQT5</accession>
<evidence type="ECO:0000256" key="9">
    <source>
        <dbReference type="ARBA" id="ARBA00022777"/>
    </source>
</evidence>
<dbReference type="EMBL" id="JACBKZ010000003">
    <property type="protein sequence ID" value="KAF5955220.1"/>
    <property type="molecule type" value="Genomic_DNA"/>
</dbReference>
<keyword evidence="9" id="KW-0418">Kinase</keyword>
<evidence type="ECO:0000256" key="12">
    <source>
        <dbReference type="ARBA" id="ARBA00023136"/>
    </source>
</evidence>
<keyword evidence="11" id="KW-1133">Transmembrane helix</keyword>
<dbReference type="GO" id="GO:0016020">
    <property type="term" value="C:membrane"/>
    <property type="evidence" value="ECO:0007669"/>
    <property type="project" value="UniProtKB-SubCell"/>
</dbReference>
<keyword evidence="3" id="KW-0597">Phosphoprotein</keyword>
<dbReference type="InterPro" id="IPR011009">
    <property type="entry name" value="Kinase-like_dom_sf"/>
</dbReference>
<keyword evidence="12" id="KW-0472">Membrane</keyword>
<keyword evidence="6" id="KW-0732">Signal</keyword>
<keyword evidence="14" id="KW-0325">Glycoprotein</keyword>
<reference evidence="18" key="1">
    <citation type="journal article" date="2020" name="Nat. Commun.">
        <title>Genome assembly of wild tea tree DASZ reveals pedigree and selection history of tea varieties.</title>
        <authorList>
            <person name="Zhang W."/>
            <person name="Zhang Y."/>
            <person name="Qiu H."/>
            <person name="Guo Y."/>
            <person name="Wan H."/>
            <person name="Zhang X."/>
            <person name="Scossa F."/>
            <person name="Alseekh S."/>
            <person name="Zhang Q."/>
            <person name="Wang P."/>
            <person name="Xu L."/>
            <person name="Schmidt M.H."/>
            <person name="Jia X."/>
            <person name="Li D."/>
            <person name="Zhu A."/>
            <person name="Guo F."/>
            <person name="Chen W."/>
            <person name="Ni D."/>
            <person name="Usadel B."/>
            <person name="Fernie A.R."/>
            <person name="Wen W."/>
        </authorList>
    </citation>
    <scope>NUCLEOTIDE SEQUENCE [LARGE SCALE GENOMIC DNA]</scope>
    <source>
        <strain evidence="18">cv. G240</strain>
    </source>
</reference>
<dbReference type="GO" id="GO:0004674">
    <property type="term" value="F:protein serine/threonine kinase activity"/>
    <property type="evidence" value="ECO:0007669"/>
    <property type="project" value="UniProtKB-KW"/>
</dbReference>
<keyword evidence="18" id="KW-1185">Reference proteome</keyword>
<keyword evidence="10" id="KW-0067">ATP-binding</keyword>
<evidence type="ECO:0000256" key="8">
    <source>
        <dbReference type="ARBA" id="ARBA00022741"/>
    </source>
</evidence>
<evidence type="ECO:0000256" key="4">
    <source>
        <dbReference type="ARBA" id="ARBA00022679"/>
    </source>
</evidence>
<evidence type="ECO:0000256" key="13">
    <source>
        <dbReference type="ARBA" id="ARBA00023170"/>
    </source>
</evidence>
<dbReference type="PANTHER" id="PTHR47973">
    <property type="entry name" value="CYSTEINE-RICH RECEPTOR-LIKE PROTEIN KINASE 3"/>
    <property type="match status" value="1"/>
</dbReference>
<dbReference type="Gene3D" id="1.10.510.10">
    <property type="entry name" value="Transferase(Phosphotransferase) domain 1"/>
    <property type="match status" value="1"/>
</dbReference>
<dbReference type="InterPro" id="IPR052059">
    <property type="entry name" value="CR_Ser/Thr_kinase"/>
</dbReference>
<evidence type="ECO:0000256" key="1">
    <source>
        <dbReference type="ARBA" id="ARBA00004167"/>
    </source>
</evidence>
<dbReference type="Gene3D" id="3.30.200.20">
    <property type="entry name" value="Phosphorylase Kinase, domain 1"/>
    <property type="match status" value="1"/>
</dbReference>
<evidence type="ECO:0000256" key="14">
    <source>
        <dbReference type="ARBA" id="ARBA00023180"/>
    </source>
</evidence>
<keyword evidence="8" id="KW-0547">Nucleotide-binding</keyword>
<keyword evidence="4" id="KW-0808">Transferase</keyword>
<organism evidence="17 18">
    <name type="scientific">Camellia sinensis</name>
    <name type="common">Tea plant</name>
    <name type="synonym">Thea sinensis</name>
    <dbReference type="NCBI Taxonomy" id="4442"/>
    <lineage>
        <taxon>Eukaryota</taxon>
        <taxon>Viridiplantae</taxon>
        <taxon>Streptophyta</taxon>
        <taxon>Embryophyta</taxon>
        <taxon>Tracheophyta</taxon>
        <taxon>Spermatophyta</taxon>
        <taxon>Magnoliopsida</taxon>
        <taxon>eudicotyledons</taxon>
        <taxon>Gunneridae</taxon>
        <taxon>Pentapetalae</taxon>
        <taxon>asterids</taxon>
        <taxon>Ericales</taxon>
        <taxon>Theaceae</taxon>
        <taxon>Camellia</taxon>
    </lineage>
</organism>
<evidence type="ECO:0000256" key="6">
    <source>
        <dbReference type="ARBA" id="ARBA00022729"/>
    </source>
</evidence>
<reference evidence="17 18" key="2">
    <citation type="submission" date="2020-07" db="EMBL/GenBank/DDBJ databases">
        <title>Genome assembly of wild tea tree DASZ reveals pedigree and selection history of tea varieties.</title>
        <authorList>
            <person name="Zhang W."/>
        </authorList>
    </citation>
    <scope>NUCLEOTIDE SEQUENCE [LARGE SCALE GENOMIC DNA]</scope>
    <source>
        <strain evidence="18">cv. G240</strain>
        <tissue evidence="17">Leaf</tissue>
    </source>
</reference>
<keyword evidence="7" id="KW-0677">Repeat</keyword>
<evidence type="ECO:0000256" key="10">
    <source>
        <dbReference type="ARBA" id="ARBA00022840"/>
    </source>
</evidence>
<evidence type="ECO:0000256" key="7">
    <source>
        <dbReference type="ARBA" id="ARBA00022737"/>
    </source>
</evidence>
<feature type="region of interest" description="Disordered" evidence="15">
    <location>
        <begin position="388"/>
        <end position="407"/>
    </location>
</feature>
<dbReference type="SUPFAM" id="SSF56112">
    <property type="entry name" value="Protein kinase-like (PK-like)"/>
    <property type="match status" value="1"/>
</dbReference>